<dbReference type="STRING" id="1123010.SAMN02745724_00022"/>
<dbReference type="Pfam" id="PF20243">
    <property type="entry name" value="MbnP"/>
    <property type="match status" value="1"/>
</dbReference>
<protein>
    <submittedName>
        <fullName evidence="2">AZL_007920/MXAN_0976 family protein</fullName>
    </submittedName>
</protein>
<dbReference type="InterPro" id="IPR046863">
    <property type="entry name" value="MbnP-like_dom"/>
</dbReference>
<feature type="domain" description="Copper-binding protein MbnP-like" evidence="1">
    <location>
        <begin position="25"/>
        <end position="225"/>
    </location>
</feature>
<proteinExistence type="predicted"/>
<accession>A0A1I1DRE0</accession>
<evidence type="ECO:0000313" key="2">
    <source>
        <dbReference type="EMBL" id="SFB77579.1"/>
    </source>
</evidence>
<dbReference type="PROSITE" id="PS51257">
    <property type="entry name" value="PROKAR_LIPOPROTEIN"/>
    <property type="match status" value="1"/>
</dbReference>
<gene>
    <name evidence="2" type="ORF">SAMN02745724_00022</name>
</gene>
<evidence type="ECO:0000313" key="3">
    <source>
        <dbReference type="Proteomes" id="UP000198862"/>
    </source>
</evidence>
<sequence>MKRFLITAFILAIFFIIGCQSEPNTKLTFIPVINGKKITCTHDFKFNEQLWRLNSFQFYLSKIKFNGINQTVTYDQSKTDVSHQVALLGTACRGGKNWQLILDNTINKLAELEFELAVPFELNHSNPLSSKAPLNQADMFWTWQLGHKFFRLDMVNQTHVDKNWSFHLGSTGCDSASVMRAPKVPCKNPNRVKFTIKQFDYRKPIYIHLDRLFFNLTLNQKHTCMGDANKESCNLLYENLNKGDLFSQEVREVK</sequence>
<name>A0A1I1DRE0_9GAMM</name>
<dbReference type="AlphaFoldDB" id="A0A1I1DRE0"/>
<dbReference type="NCBIfam" id="TIGR04052">
    <property type="entry name" value="MbnP_like_WxW"/>
    <property type="match status" value="1"/>
</dbReference>
<dbReference type="Proteomes" id="UP000198862">
    <property type="component" value="Unassembled WGS sequence"/>
</dbReference>
<dbReference type="RefSeq" id="WP_091978611.1">
    <property type="nucleotide sequence ID" value="NZ_FOLO01000001.1"/>
</dbReference>
<dbReference type="EMBL" id="FOLO01000001">
    <property type="protein sequence ID" value="SFB77579.1"/>
    <property type="molecule type" value="Genomic_DNA"/>
</dbReference>
<dbReference type="InterPro" id="IPR023977">
    <property type="entry name" value="MbnP-like"/>
</dbReference>
<reference evidence="2 3" key="1">
    <citation type="submission" date="2016-10" db="EMBL/GenBank/DDBJ databases">
        <authorList>
            <person name="de Groot N.N."/>
        </authorList>
    </citation>
    <scope>NUCLEOTIDE SEQUENCE [LARGE SCALE GENOMIC DNA]</scope>
    <source>
        <strain evidence="2 3">DSM 6059</strain>
    </source>
</reference>
<dbReference type="OrthoDB" id="64245at2"/>
<keyword evidence="3" id="KW-1185">Reference proteome</keyword>
<organism evidence="2 3">
    <name type="scientific">Pseudoalteromonas denitrificans DSM 6059</name>
    <dbReference type="NCBI Taxonomy" id="1123010"/>
    <lineage>
        <taxon>Bacteria</taxon>
        <taxon>Pseudomonadati</taxon>
        <taxon>Pseudomonadota</taxon>
        <taxon>Gammaproteobacteria</taxon>
        <taxon>Alteromonadales</taxon>
        <taxon>Pseudoalteromonadaceae</taxon>
        <taxon>Pseudoalteromonas</taxon>
    </lineage>
</organism>
<evidence type="ECO:0000259" key="1">
    <source>
        <dbReference type="Pfam" id="PF20243"/>
    </source>
</evidence>